<dbReference type="CDD" id="cd00093">
    <property type="entry name" value="HTH_XRE"/>
    <property type="match status" value="1"/>
</dbReference>
<dbReference type="RefSeq" id="WP_114640897.1">
    <property type="nucleotide sequence ID" value="NZ_JAACIO010000001.1"/>
</dbReference>
<evidence type="ECO:0000313" key="2">
    <source>
        <dbReference type="EMBL" id="REI43177.1"/>
    </source>
</evidence>
<evidence type="ECO:0000259" key="1">
    <source>
        <dbReference type="PROSITE" id="PS50943"/>
    </source>
</evidence>
<proteinExistence type="predicted"/>
<dbReference type="Proteomes" id="UP000263486">
    <property type="component" value="Unassembled WGS sequence"/>
</dbReference>
<dbReference type="InterPro" id="IPR010982">
    <property type="entry name" value="Lambda_DNA-bd_dom_sf"/>
</dbReference>
<dbReference type="Gene3D" id="1.10.260.40">
    <property type="entry name" value="lambda repressor-like DNA-binding domains"/>
    <property type="match status" value="1"/>
</dbReference>
<dbReference type="SMART" id="SM00530">
    <property type="entry name" value="HTH_XRE"/>
    <property type="match status" value="1"/>
</dbReference>
<dbReference type="EMBL" id="QUAJ01000001">
    <property type="protein sequence ID" value="REI43177.1"/>
    <property type="molecule type" value="Genomic_DNA"/>
</dbReference>
<protein>
    <submittedName>
        <fullName evidence="2">Helix-turn-helix domain-containing protein</fullName>
    </submittedName>
</protein>
<dbReference type="PROSITE" id="PS50943">
    <property type="entry name" value="HTH_CROC1"/>
    <property type="match status" value="1"/>
</dbReference>
<evidence type="ECO:0000313" key="3">
    <source>
        <dbReference type="Proteomes" id="UP000263486"/>
    </source>
</evidence>
<gene>
    <name evidence="2" type="ORF">DYH56_00555</name>
</gene>
<dbReference type="SUPFAM" id="SSF47413">
    <property type="entry name" value="lambda repressor-like DNA-binding domains"/>
    <property type="match status" value="1"/>
</dbReference>
<organism evidence="2 3">
    <name type="scientific">Psychrilyobacter piezotolerans</name>
    <dbReference type="NCBI Taxonomy" id="2293438"/>
    <lineage>
        <taxon>Bacteria</taxon>
        <taxon>Fusobacteriati</taxon>
        <taxon>Fusobacteriota</taxon>
        <taxon>Fusobacteriia</taxon>
        <taxon>Fusobacteriales</taxon>
        <taxon>Fusobacteriaceae</taxon>
        <taxon>Psychrilyobacter</taxon>
    </lineage>
</organism>
<comment type="caution">
    <text evidence="2">The sequence shown here is derived from an EMBL/GenBank/DDBJ whole genome shotgun (WGS) entry which is preliminary data.</text>
</comment>
<feature type="domain" description="HTH cro/C1-type" evidence="1">
    <location>
        <begin position="12"/>
        <end position="65"/>
    </location>
</feature>
<dbReference type="InterPro" id="IPR001387">
    <property type="entry name" value="Cro/C1-type_HTH"/>
</dbReference>
<sequence>MSLRDRLIEECRTYRRENGVTQRELGEKLGKHTSAVGRFEIGAIDPRLKFVQNLLNAMGKEIIIVDKVR</sequence>
<accession>A0ABX9KKV0</accession>
<keyword evidence="3" id="KW-1185">Reference proteome</keyword>
<dbReference type="Pfam" id="PF01381">
    <property type="entry name" value="HTH_3"/>
    <property type="match status" value="1"/>
</dbReference>
<reference evidence="2 3" key="1">
    <citation type="submission" date="2018-08" db="EMBL/GenBank/DDBJ databases">
        <title>Draft genome sequence of Psychrilyobacter sp. strain SD5 isolated from Black Sea water.</title>
        <authorList>
            <person name="Yadav S."/>
            <person name="Villanueva L."/>
            <person name="Damste J.S.S."/>
        </authorList>
    </citation>
    <scope>NUCLEOTIDE SEQUENCE [LARGE SCALE GENOMIC DNA]</scope>
    <source>
        <strain evidence="2 3">SD5</strain>
    </source>
</reference>
<name>A0ABX9KKV0_9FUSO</name>